<accession>K5UND8</accession>
<dbReference type="RefSeq" id="XP_007399995.1">
    <property type="nucleotide sequence ID" value="XM_007399933.1"/>
</dbReference>
<feature type="region of interest" description="Disordered" evidence="1">
    <location>
        <begin position="438"/>
        <end position="465"/>
    </location>
</feature>
<sequence>MSSFAISQTLSPCSNRAACNPIQDKNGAMIGDTLFKRIEQPIGIQNTCAYTIATSDQIQNSIHSSVVWGKLDRSSGSLGHIDELSNNHKLRPEFIKITTQAAMASWRTIRKTHQSVIKKQSSVVNTPRIGSHKNTAFTAIQVNVLAAKEYSCPPRPQNSLQRDYLHSNACTAATDNPAELAEAAAISGLDISELTENCSMFLIILAHYPDSLITASAACLQKKIGLFAYMHIDKWDSVGAVSSLLFCSDLPESYDSRVLFFPEIGMITSLKGTGCIKFCGLHRHGGRPSAPTRHQDEVPDWLYCLVVVHYPHTAFLDRRSVMAVMPSALSGPSSGQILFICPELQLLSHDRPIPPSVESVSFVRDGIAVMQLQLLFLFAICAITMLVVNCLCQLPSSWMVKVDTDQMISAITMEHESQRVNAGLWSEALTTQQFNNHFERSNNSPFSSNATDATPTIPHTSPSSSSAHVISVQRWRDHCESHQLFVPSYYSNYNGPHAAGDSRDELPFEDHAEDTRNYHNNSNQDGSEPADASLANTTNGKRGRTKPLDSTNKCSRNPDGTLGVAILSHSEKRLIAKASNGQLALLGSTAAITVAQMMIARHETNLLSELTQGYLEQESLLPTKTQELAQEMPPKHAGCFLTQFKTIIPKTLLRVHAKANLQKASRDT</sequence>
<evidence type="ECO:0000256" key="1">
    <source>
        <dbReference type="SAM" id="MobiDB-lite"/>
    </source>
</evidence>
<keyword evidence="2" id="KW-0472">Membrane</keyword>
<dbReference type="GeneID" id="18919725"/>
<dbReference type="AlphaFoldDB" id="K5UND8"/>
<evidence type="ECO:0000313" key="3">
    <source>
        <dbReference type="EMBL" id="EKM51261.1"/>
    </source>
</evidence>
<dbReference type="EMBL" id="JH930477">
    <property type="protein sequence ID" value="EKM51261.1"/>
    <property type="molecule type" value="Genomic_DNA"/>
</dbReference>
<dbReference type="KEGG" id="pco:PHACADRAFT_32254"/>
<organism evidence="3 4">
    <name type="scientific">Phanerochaete carnosa (strain HHB-10118-sp)</name>
    <name type="common">White-rot fungus</name>
    <name type="synonym">Peniophora carnosa</name>
    <dbReference type="NCBI Taxonomy" id="650164"/>
    <lineage>
        <taxon>Eukaryota</taxon>
        <taxon>Fungi</taxon>
        <taxon>Dikarya</taxon>
        <taxon>Basidiomycota</taxon>
        <taxon>Agaricomycotina</taxon>
        <taxon>Agaricomycetes</taxon>
        <taxon>Polyporales</taxon>
        <taxon>Phanerochaetaceae</taxon>
        <taxon>Phanerochaete</taxon>
    </lineage>
</organism>
<feature type="region of interest" description="Disordered" evidence="1">
    <location>
        <begin position="513"/>
        <end position="559"/>
    </location>
</feature>
<proteinExistence type="predicted"/>
<dbReference type="HOGENOM" id="CLU_411084_0_0_1"/>
<dbReference type="InParanoid" id="K5UND8"/>
<keyword evidence="2" id="KW-1133">Transmembrane helix</keyword>
<name>K5UND8_PHACS</name>
<protein>
    <submittedName>
        <fullName evidence="3">Uncharacterized protein</fullName>
    </submittedName>
</protein>
<gene>
    <name evidence="3" type="ORF">PHACADRAFT_32254</name>
</gene>
<keyword evidence="4" id="KW-1185">Reference proteome</keyword>
<keyword evidence="2" id="KW-0812">Transmembrane</keyword>
<dbReference type="OrthoDB" id="2934473at2759"/>
<evidence type="ECO:0000256" key="2">
    <source>
        <dbReference type="SAM" id="Phobius"/>
    </source>
</evidence>
<feature type="compositionally biased region" description="Polar residues" evidence="1">
    <location>
        <begin position="438"/>
        <end position="452"/>
    </location>
</feature>
<feature type="compositionally biased region" description="Low complexity" evidence="1">
    <location>
        <begin position="453"/>
        <end position="465"/>
    </location>
</feature>
<dbReference type="Proteomes" id="UP000008370">
    <property type="component" value="Unassembled WGS sequence"/>
</dbReference>
<evidence type="ECO:0000313" key="4">
    <source>
        <dbReference type="Proteomes" id="UP000008370"/>
    </source>
</evidence>
<reference evidence="3 4" key="1">
    <citation type="journal article" date="2012" name="BMC Genomics">
        <title>Comparative genomics of the white-rot fungi, Phanerochaete carnosa and P. chrysosporium, to elucidate the genetic basis of the distinct wood types they colonize.</title>
        <authorList>
            <person name="Suzuki H."/>
            <person name="MacDonald J."/>
            <person name="Syed K."/>
            <person name="Salamov A."/>
            <person name="Hori C."/>
            <person name="Aerts A."/>
            <person name="Henrissat B."/>
            <person name="Wiebenga A."/>
            <person name="vanKuyk P.A."/>
            <person name="Barry K."/>
            <person name="Lindquist E."/>
            <person name="LaButti K."/>
            <person name="Lapidus A."/>
            <person name="Lucas S."/>
            <person name="Coutinho P."/>
            <person name="Gong Y."/>
            <person name="Samejima M."/>
            <person name="Mahadevan R."/>
            <person name="Abou-Zaid M."/>
            <person name="de Vries R.P."/>
            <person name="Igarashi K."/>
            <person name="Yadav J.S."/>
            <person name="Grigoriev I.V."/>
            <person name="Master E.R."/>
        </authorList>
    </citation>
    <scope>NUCLEOTIDE SEQUENCE [LARGE SCALE GENOMIC DNA]</scope>
    <source>
        <strain evidence="3 4">HHB-10118-sp</strain>
    </source>
</reference>
<feature type="transmembrane region" description="Helical" evidence="2">
    <location>
        <begin position="372"/>
        <end position="392"/>
    </location>
</feature>